<organism evidence="3 4">
    <name type="scientific">Haemophilus quentini</name>
    <dbReference type="NCBI Taxonomy" id="123834"/>
    <lineage>
        <taxon>Bacteria</taxon>
        <taxon>Pseudomonadati</taxon>
        <taxon>Pseudomonadota</taxon>
        <taxon>Gammaproteobacteria</taxon>
        <taxon>Pasteurellales</taxon>
        <taxon>Pasteurellaceae</taxon>
        <taxon>Haemophilus</taxon>
    </lineage>
</organism>
<evidence type="ECO:0000259" key="2">
    <source>
        <dbReference type="Pfam" id="PF09718"/>
    </source>
</evidence>
<dbReference type="RefSeq" id="WP_005640341.1">
    <property type="nucleotide sequence ID" value="NZ_MCII02000018.1"/>
</dbReference>
<proteinExistence type="predicted"/>
<dbReference type="Pfam" id="PF09718">
    <property type="entry name" value="Tape_meas_lam_C"/>
    <property type="match status" value="1"/>
</dbReference>
<name>A0ABX3BP64_9PAST</name>
<accession>A0ABX3BP64</accession>
<evidence type="ECO:0000313" key="4">
    <source>
        <dbReference type="Proteomes" id="UP000175677"/>
    </source>
</evidence>
<gene>
    <name evidence="3" type="ORF">BFQ30_01835</name>
</gene>
<keyword evidence="1" id="KW-0175">Coiled coil</keyword>
<protein>
    <submittedName>
        <fullName evidence="3">Phage tail tape-measure protein</fullName>
    </submittedName>
</protein>
<dbReference type="EMBL" id="MDJC01000023">
    <property type="protein sequence ID" value="OEY76004.1"/>
    <property type="molecule type" value="Genomic_DNA"/>
</dbReference>
<evidence type="ECO:0000256" key="1">
    <source>
        <dbReference type="SAM" id="Coils"/>
    </source>
</evidence>
<comment type="caution">
    <text evidence="3">The sequence shown here is derived from an EMBL/GenBank/DDBJ whole genome shotgun (WGS) entry which is preliminary data.</text>
</comment>
<sequence length="284" mass="30533">MQYNHQLDLEAARLKNGMSQKNIAKLDEEIAKLKERRGIIQQQTEESRGSAILGFQQGMKTIEDQVSDVAGNISNITVNAFNGMSDALTDFIMTGKTDFNSLAKSIIKDIVQMTTKMIIFASLKAAFGGTSFGKFMGFSGGGLVPELKYTGGLVGFDEGGFTGIGGKYTPAGIVHKGEYVITKEATARLGRGFLDHLNYGSVRRGFANGGGVGVPRLPTMAYQPKSSGNIAVKVINNGEPMDATVSQQSKNGQLEITVELVRKIAQQESGKMLQENMRYGGMLG</sequence>
<reference evidence="3 4" key="1">
    <citation type="submission" date="2016-08" db="EMBL/GenBank/DDBJ databases">
        <authorList>
            <person name="Eshaghi A."/>
            <person name="Soares D."/>
            <person name="Kus J."/>
            <person name="Richardson D."/>
            <person name="Li A."/>
            <person name="Patel S.N."/>
        </authorList>
    </citation>
    <scope>NUCLEOTIDE SEQUENCE [LARGE SCALE GENOMIC DNA]</scope>
    <source>
        <strain evidence="3 4">C860</strain>
    </source>
</reference>
<dbReference type="Proteomes" id="UP000175677">
    <property type="component" value="Unassembled WGS sequence"/>
</dbReference>
<feature type="coiled-coil region" evidence="1">
    <location>
        <begin position="9"/>
        <end position="43"/>
    </location>
</feature>
<evidence type="ECO:0000313" key="3">
    <source>
        <dbReference type="EMBL" id="OEY76004.1"/>
    </source>
</evidence>
<feature type="domain" description="Bacteriophage tail tape measure C-terminal" evidence="2">
    <location>
        <begin position="52"/>
        <end position="123"/>
    </location>
</feature>
<dbReference type="InterPro" id="IPR006431">
    <property type="entry name" value="Phage_tape_meas_C"/>
</dbReference>
<keyword evidence="4" id="KW-1185">Reference proteome</keyword>